<dbReference type="EMBL" id="JAPFFF010000034">
    <property type="protein sequence ID" value="KAK8843643.1"/>
    <property type="molecule type" value="Genomic_DNA"/>
</dbReference>
<comment type="caution">
    <text evidence="4">The sequence shown here is derived from an EMBL/GenBank/DDBJ whole genome shotgun (WGS) entry which is preliminary data.</text>
</comment>
<dbReference type="Pfam" id="PF13637">
    <property type="entry name" value="Ank_4"/>
    <property type="match status" value="1"/>
</dbReference>
<gene>
    <name evidence="4" type="ORF">M9Y10_024705</name>
</gene>
<dbReference type="PROSITE" id="PS50297">
    <property type="entry name" value="ANK_REP_REGION"/>
    <property type="match status" value="3"/>
</dbReference>
<keyword evidence="2 3" id="KW-0040">ANK repeat</keyword>
<name>A0ABR2HB13_9EUKA</name>
<dbReference type="InterPro" id="IPR036770">
    <property type="entry name" value="Ankyrin_rpt-contain_sf"/>
</dbReference>
<feature type="repeat" description="ANK" evidence="3">
    <location>
        <begin position="168"/>
        <end position="200"/>
    </location>
</feature>
<keyword evidence="1" id="KW-0677">Repeat</keyword>
<protein>
    <recommendedName>
        <fullName evidence="6">Ankyrin repeat protein</fullName>
    </recommendedName>
</protein>
<evidence type="ECO:0000256" key="3">
    <source>
        <dbReference type="PROSITE-ProRule" id="PRU00023"/>
    </source>
</evidence>
<dbReference type="Proteomes" id="UP001470230">
    <property type="component" value="Unassembled WGS sequence"/>
</dbReference>
<evidence type="ECO:0000313" key="4">
    <source>
        <dbReference type="EMBL" id="KAK8843643.1"/>
    </source>
</evidence>
<dbReference type="PROSITE" id="PS50088">
    <property type="entry name" value="ANK_REPEAT"/>
    <property type="match status" value="4"/>
</dbReference>
<dbReference type="Gene3D" id="1.25.40.20">
    <property type="entry name" value="Ankyrin repeat-containing domain"/>
    <property type="match status" value="3"/>
</dbReference>
<dbReference type="PRINTS" id="PR01415">
    <property type="entry name" value="ANKYRIN"/>
</dbReference>
<evidence type="ECO:0000313" key="5">
    <source>
        <dbReference type="Proteomes" id="UP001470230"/>
    </source>
</evidence>
<sequence>MTEEEKKAQEGINTFNAKILDAVIDDDVDQFSHLISQANDGSDDQNFSIKITNYKLPEILLYDPPVASVCALFNAEKCFYSFLMRFPEGISSSKLKKQDKMGRSLMHFAAFGGSLKIMRELNQADYDLNEHDKTNKTPSHYSAISGTTDAMKYIWSKGIRIFYNVEFGSRTPLHMACLYGSFDVVKFIIESASQIDLAECDSYHSHYYRNLTPLHLACEGGNVDIVNYLLSKEIMWKTQIKALDHEQRSPLHIAIENGNLECVKALIKTGKAKHYYSGRRHVALIDAVIGGFKDIVFFLLKNGADIKMTNYKKLTALDEAIKNDDLDIIKLLIDFGAMKDFNEQQLCDVFVEVLGTLDFELIEFFNEKFKIPYHSKGDAFIGKAVQLESEELVNYLLAKNCNLNNIGQYVTFTSRWRPFMDFLKAKGIDASGFKSEDGVPLIIKSIKGGSLQSVKKMLSEGSKLTTEMINEYDCIMSTCIKGNRKLFNFLIRDYKPDMSKANSYLYNLLSNNSLVLVGTISPKYSIFHLSYQKLKR</sequence>
<evidence type="ECO:0000256" key="2">
    <source>
        <dbReference type="ARBA" id="ARBA00023043"/>
    </source>
</evidence>
<evidence type="ECO:0008006" key="6">
    <source>
        <dbReference type="Google" id="ProtNLM"/>
    </source>
</evidence>
<dbReference type="PANTHER" id="PTHR24198">
    <property type="entry name" value="ANKYRIN REPEAT AND PROTEIN KINASE DOMAIN-CONTAINING PROTEIN"/>
    <property type="match status" value="1"/>
</dbReference>
<dbReference type="InterPro" id="IPR002110">
    <property type="entry name" value="Ankyrin_rpt"/>
</dbReference>
<dbReference type="Pfam" id="PF12796">
    <property type="entry name" value="Ank_2"/>
    <property type="match status" value="2"/>
</dbReference>
<accession>A0ABR2HB13</accession>
<dbReference type="SUPFAM" id="SSF48403">
    <property type="entry name" value="Ankyrin repeat"/>
    <property type="match status" value="2"/>
</dbReference>
<feature type="repeat" description="ANK" evidence="3">
    <location>
        <begin position="246"/>
        <end position="270"/>
    </location>
</feature>
<dbReference type="PANTHER" id="PTHR24198:SF165">
    <property type="entry name" value="ANKYRIN REPEAT-CONTAINING PROTEIN-RELATED"/>
    <property type="match status" value="1"/>
</dbReference>
<reference evidence="4 5" key="1">
    <citation type="submission" date="2024-04" db="EMBL/GenBank/DDBJ databases">
        <title>Tritrichomonas musculus Genome.</title>
        <authorList>
            <person name="Alves-Ferreira E."/>
            <person name="Grigg M."/>
            <person name="Lorenzi H."/>
            <person name="Galac M."/>
        </authorList>
    </citation>
    <scope>NUCLEOTIDE SEQUENCE [LARGE SCALE GENOMIC DNA]</scope>
    <source>
        <strain evidence="4 5">EAF2021</strain>
    </source>
</reference>
<feature type="repeat" description="ANK" evidence="3">
    <location>
        <begin position="101"/>
        <end position="133"/>
    </location>
</feature>
<proteinExistence type="predicted"/>
<organism evidence="4 5">
    <name type="scientific">Tritrichomonas musculus</name>
    <dbReference type="NCBI Taxonomy" id="1915356"/>
    <lineage>
        <taxon>Eukaryota</taxon>
        <taxon>Metamonada</taxon>
        <taxon>Parabasalia</taxon>
        <taxon>Tritrichomonadida</taxon>
        <taxon>Tritrichomonadidae</taxon>
        <taxon>Tritrichomonas</taxon>
    </lineage>
</organism>
<keyword evidence="5" id="KW-1185">Reference proteome</keyword>
<feature type="repeat" description="ANK" evidence="3">
    <location>
        <begin position="209"/>
        <end position="232"/>
    </location>
</feature>
<evidence type="ECO:0000256" key="1">
    <source>
        <dbReference type="ARBA" id="ARBA00022737"/>
    </source>
</evidence>
<dbReference type="SMART" id="SM00248">
    <property type="entry name" value="ANK"/>
    <property type="match status" value="10"/>
</dbReference>